<proteinExistence type="predicted"/>
<reference evidence="1" key="1">
    <citation type="submission" date="2016-09" db="EMBL/GenBank/DDBJ databases">
        <authorList>
            <person name="Hebert L."/>
            <person name="Moumen B."/>
        </authorList>
    </citation>
    <scope>NUCLEOTIDE SEQUENCE [LARGE SCALE GENOMIC DNA]</scope>
    <source>
        <strain evidence="1">OVI</strain>
    </source>
</reference>
<evidence type="ECO:0008006" key="3">
    <source>
        <dbReference type="Google" id="ProtNLM"/>
    </source>
</evidence>
<sequence>MSGPVVEAEAALMHCVGAMYNALLETVDDAHPRFTADVAGKNSSIELVDTEVYQLEREHNAERQRVGRIADELERHFAALEGAIRALPDDPVASLDRDIELLNTEALSLAQAMIETYDEADALAELLQSEVETRKVPAI</sequence>
<dbReference type="EMBL" id="CZPT02000171">
    <property type="protein sequence ID" value="SCU64893.1"/>
    <property type="molecule type" value="Genomic_DNA"/>
</dbReference>
<dbReference type="Proteomes" id="UP000195570">
    <property type="component" value="Unassembled WGS sequence"/>
</dbReference>
<dbReference type="VEuPathDB" id="TriTrypDB:TEOVI_000899000"/>
<accession>A0A1G4HZY0</accession>
<name>A0A1G4HZY0_TRYEQ</name>
<keyword evidence="2" id="KW-1185">Reference proteome</keyword>
<gene>
    <name evidence="1" type="ORF">TEOVI_000899000</name>
</gene>
<dbReference type="GeneID" id="92382924"/>
<organism evidence="1 2">
    <name type="scientific">Trypanosoma equiperdum</name>
    <dbReference type="NCBI Taxonomy" id="5694"/>
    <lineage>
        <taxon>Eukaryota</taxon>
        <taxon>Discoba</taxon>
        <taxon>Euglenozoa</taxon>
        <taxon>Kinetoplastea</taxon>
        <taxon>Metakinetoplastina</taxon>
        <taxon>Trypanosomatida</taxon>
        <taxon>Trypanosomatidae</taxon>
        <taxon>Trypanosoma</taxon>
    </lineage>
</organism>
<dbReference type="AlphaFoldDB" id="A0A1G4HZY0"/>
<evidence type="ECO:0000313" key="2">
    <source>
        <dbReference type="Proteomes" id="UP000195570"/>
    </source>
</evidence>
<evidence type="ECO:0000313" key="1">
    <source>
        <dbReference type="EMBL" id="SCU64893.1"/>
    </source>
</evidence>
<comment type="caution">
    <text evidence="1">The sequence shown here is derived from an EMBL/GenBank/DDBJ whole genome shotgun (WGS) entry which is preliminary data.</text>
</comment>
<dbReference type="RefSeq" id="XP_067076587.1">
    <property type="nucleotide sequence ID" value="XM_067220486.1"/>
</dbReference>
<protein>
    <recommendedName>
        <fullName evidence="3">Mediator of RNA polymerase II transcription subunit 21</fullName>
    </recommendedName>
</protein>